<reference evidence="5 6" key="1">
    <citation type="submission" date="2019-02" db="EMBL/GenBank/DDBJ databases">
        <title>Deep-cultivation of Planctomycetes and their phenomic and genomic characterization uncovers novel biology.</title>
        <authorList>
            <person name="Wiegand S."/>
            <person name="Jogler M."/>
            <person name="Boedeker C."/>
            <person name="Pinto D."/>
            <person name="Vollmers J."/>
            <person name="Rivas-Marin E."/>
            <person name="Kohn T."/>
            <person name="Peeters S.H."/>
            <person name="Heuer A."/>
            <person name="Rast P."/>
            <person name="Oberbeckmann S."/>
            <person name="Bunk B."/>
            <person name="Jeske O."/>
            <person name="Meyerdierks A."/>
            <person name="Storesund J.E."/>
            <person name="Kallscheuer N."/>
            <person name="Luecker S."/>
            <person name="Lage O.M."/>
            <person name="Pohl T."/>
            <person name="Merkel B.J."/>
            <person name="Hornburger P."/>
            <person name="Mueller R.-W."/>
            <person name="Bruemmer F."/>
            <person name="Labrenz M."/>
            <person name="Spormann A.M."/>
            <person name="Op Den Camp H."/>
            <person name="Overmann J."/>
            <person name="Amann R."/>
            <person name="Jetten M.S.M."/>
            <person name="Mascher T."/>
            <person name="Medema M.H."/>
            <person name="Devos D.P."/>
            <person name="Kaster A.-K."/>
            <person name="Ovreas L."/>
            <person name="Rohde M."/>
            <person name="Galperin M.Y."/>
            <person name="Jogler C."/>
        </authorList>
    </citation>
    <scope>NUCLEOTIDE SEQUENCE [LARGE SCALE GENOMIC DNA]</scope>
    <source>
        <strain evidence="5 6">Poly41</strain>
    </source>
</reference>
<name>A0A5C6D2X0_9BACT</name>
<evidence type="ECO:0000313" key="5">
    <source>
        <dbReference type="EMBL" id="TWU31533.1"/>
    </source>
</evidence>
<proteinExistence type="predicted"/>
<dbReference type="GO" id="GO:0050660">
    <property type="term" value="F:flavin adenine dinucleotide binding"/>
    <property type="evidence" value="ECO:0007669"/>
    <property type="project" value="InterPro"/>
</dbReference>
<dbReference type="Proteomes" id="UP000319143">
    <property type="component" value="Unassembled WGS sequence"/>
</dbReference>
<dbReference type="RefSeq" id="WP_231616038.1">
    <property type="nucleotide sequence ID" value="NZ_SJPV01000016.1"/>
</dbReference>
<accession>A0A5C6D2X0</accession>
<dbReference type="PANTHER" id="PTHR13847:SF289">
    <property type="entry name" value="GLYCINE OXIDASE"/>
    <property type="match status" value="1"/>
</dbReference>
<dbReference type="PANTHER" id="PTHR13847">
    <property type="entry name" value="SARCOSINE DEHYDROGENASE-RELATED"/>
    <property type="match status" value="1"/>
</dbReference>
<dbReference type="SUPFAM" id="SSF51905">
    <property type="entry name" value="FAD/NAD(P)-binding domain"/>
    <property type="match status" value="1"/>
</dbReference>
<organism evidence="5 6">
    <name type="scientific">Novipirellula artificiosorum</name>
    <dbReference type="NCBI Taxonomy" id="2528016"/>
    <lineage>
        <taxon>Bacteria</taxon>
        <taxon>Pseudomonadati</taxon>
        <taxon>Planctomycetota</taxon>
        <taxon>Planctomycetia</taxon>
        <taxon>Pirellulales</taxon>
        <taxon>Pirellulaceae</taxon>
        <taxon>Novipirellula</taxon>
    </lineage>
</organism>
<dbReference type="Gene3D" id="3.50.50.60">
    <property type="entry name" value="FAD/NAD(P)-binding domain"/>
    <property type="match status" value="1"/>
</dbReference>
<evidence type="ECO:0000313" key="6">
    <source>
        <dbReference type="Proteomes" id="UP000319143"/>
    </source>
</evidence>
<dbReference type="EC" id="1.4.99.5" evidence="5"/>
<gene>
    <name evidence="5" type="primary">hcnC</name>
    <name evidence="5" type="ORF">Poly41_60890</name>
</gene>
<keyword evidence="3 5" id="KW-0560">Oxidoreductase</keyword>
<feature type="domain" description="FAD dependent oxidoreductase" evidence="4">
    <location>
        <begin position="5"/>
        <end position="354"/>
    </location>
</feature>
<dbReference type="UniPathway" id="UPA00060"/>
<dbReference type="GO" id="GO:0050622">
    <property type="term" value="F:glycine dehydrogenase (cyanide-forming) activity"/>
    <property type="evidence" value="ECO:0007669"/>
    <property type="project" value="UniProtKB-EC"/>
</dbReference>
<dbReference type="NCBIfam" id="TIGR02352">
    <property type="entry name" value="thiamin_ThiO"/>
    <property type="match status" value="1"/>
</dbReference>
<dbReference type="GO" id="GO:0009229">
    <property type="term" value="P:thiamine diphosphate biosynthetic process"/>
    <property type="evidence" value="ECO:0007669"/>
    <property type="project" value="UniProtKB-UniPathway"/>
</dbReference>
<evidence type="ECO:0000256" key="3">
    <source>
        <dbReference type="ARBA" id="ARBA00023002"/>
    </source>
</evidence>
<comment type="caution">
    <text evidence="5">The sequence shown here is derived from an EMBL/GenBank/DDBJ whole genome shotgun (WGS) entry which is preliminary data.</text>
</comment>
<evidence type="ECO:0000256" key="1">
    <source>
        <dbReference type="ARBA" id="ARBA00004948"/>
    </source>
</evidence>
<dbReference type="Pfam" id="PF01266">
    <property type="entry name" value="DAO"/>
    <property type="match status" value="1"/>
</dbReference>
<dbReference type="GO" id="GO:0005737">
    <property type="term" value="C:cytoplasm"/>
    <property type="evidence" value="ECO:0007669"/>
    <property type="project" value="TreeGrafter"/>
</dbReference>
<keyword evidence="2" id="KW-0784">Thiamine biosynthesis</keyword>
<comment type="pathway">
    <text evidence="1">Cofactor biosynthesis; thiamine diphosphate biosynthesis.</text>
</comment>
<keyword evidence="6" id="KW-1185">Reference proteome</keyword>
<dbReference type="Gene3D" id="3.30.9.10">
    <property type="entry name" value="D-Amino Acid Oxidase, subunit A, domain 2"/>
    <property type="match status" value="1"/>
</dbReference>
<sequence>MRTSVTIVGGGVIGLSLAWELSQRGVEVHLFERHRIGDSTSRVAAGILPPANLARASDPIDQLRGLSHSLFPEWSNRLLEQTGIDMGLRRCGGHYLGVSRGERAVMEGMVAYWNEQEIECEQISIDRLRSGEPEISLLVAQKEGVAAWWVPDEYQVRPPEYLRALHAACLRAGVKITENAPVSEIQSDPASASVCLSEHHVVGSDAVVVCGGSWAGTLLESYQLSRSVIPVRGQILVLKTPRPLVQSVINVGNRYVLCRDDGHTIIGSCEEETGFDCRTTDVMIDALRDFAVELVPKLDHAQTVGSSAGLRPLTFDGFPMIGRIPNTPNLYLAAGHYRSGIHLSPGTAVCMADLITGKVPAVDLGPFQVGNQQSTSS</sequence>
<dbReference type="InterPro" id="IPR012727">
    <property type="entry name" value="Gly_oxidase_ThiO"/>
</dbReference>
<dbReference type="InterPro" id="IPR036188">
    <property type="entry name" value="FAD/NAD-bd_sf"/>
</dbReference>
<dbReference type="SUPFAM" id="SSF54373">
    <property type="entry name" value="FAD-linked reductases, C-terminal domain"/>
    <property type="match status" value="1"/>
</dbReference>
<dbReference type="AlphaFoldDB" id="A0A5C6D2X0"/>
<evidence type="ECO:0000256" key="2">
    <source>
        <dbReference type="ARBA" id="ARBA00022977"/>
    </source>
</evidence>
<protein>
    <submittedName>
        <fullName evidence="5">Hydrogen cyanide synthase subunit HcnC</fullName>
        <ecNumber evidence="5">1.4.99.5</ecNumber>
    </submittedName>
</protein>
<dbReference type="GO" id="GO:0009228">
    <property type="term" value="P:thiamine biosynthetic process"/>
    <property type="evidence" value="ECO:0007669"/>
    <property type="project" value="UniProtKB-KW"/>
</dbReference>
<dbReference type="InterPro" id="IPR006076">
    <property type="entry name" value="FAD-dep_OxRdtase"/>
</dbReference>
<dbReference type="EMBL" id="SJPV01000016">
    <property type="protein sequence ID" value="TWU31533.1"/>
    <property type="molecule type" value="Genomic_DNA"/>
</dbReference>
<evidence type="ECO:0000259" key="4">
    <source>
        <dbReference type="Pfam" id="PF01266"/>
    </source>
</evidence>